<keyword evidence="2" id="KW-0501">Molybdenum cofactor biosynthesis</keyword>
<dbReference type="SUPFAM" id="SSF55040">
    <property type="entry name" value="Molybdenum cofactor biosynthesis protein C, MoaC"/>
    <property type="match status" value="1"/>
</dbReference>
<dbReference type="NCBIfam" id="NF006870">
    <property type="entry name" value="PRK09364.1"/>
    <property type="match status" value="1"/>
</dbReference>
<dbReference type="RefSeq" id="WP_309809210.1">
    <property type="nucleotide sequence ID" value="NZ_JBDXMX010000001.1"/>
</dbReference>
<proteinExistence type="predicted"/>
<dbReference type="InterPro" id="IPR050105">
    <property type="entry name" value="MoCo_biosynth_MoaA/MoaC"/>
</dbReference>
<keyword evidence="3 5" id="KW-0456">Lyase</keyword>
<comment type="pathway">
    <text evidence="1">Cofactor biosynthesis; molybdopterin biosynthesis.</text>
</comment>
<evidence type="ECO:0000256" key="1">
    <source>
        <dbReference type="ARBA" id="ARBA00005046"/>
    </source>
</evidence>
<organism evidence="5 6">
    <name type="scientific">Citricoccus nitrophenolicus</name>
    <dbReference type="NCBI Taxonomy" id="863575"/>
    <lineage>
        <taxon>Bacteria</taxon>
        <taxon>Bacillati</taxon>
        <taxon>Actinomycetota</taxon>
        <taxon>Actinomycetes</taxon>
        <taxon>Micrococcales</taxon>
        <taxon>Micrococcaceae</taxon>
        <taxon>Citricoccus</taxon>
    </lineage>
</organism>
<name>A0ABV0IE05_9MICC</name>
<dbReference type="Pfam" id="PF01967">
    <property type="entry name" value="MoaC"/>
    <property type="match status" value="1"/>
</dbReference>
<sequence length="177" mass="18132">MSTESTTSSGDGFTHLAGDGSARMVDVTAKSPTIRSATAEATVLVAPPVLDALTGGTVPKGDVWAVARIAGIQAAKRCAELLPLAHVIGVHGATVDFEVAGDRIRIVATTRTADRTGVEMEAMTAASVAGLALVDMVKGLDRSVELTGVRLLVKTGGRSGTWRREGAADLEGARDHG</sequence>
<dbReference type="Gene3D" id="3.30.70.640">
    <property type="entry name" value="Molybdopterin cofactor biosynthesis C (MoaC) domain"/>
    <property type="match status" value="1"/>
</dbReference>
<evidence type="ECO:0000256" key="2">
    <source>
        <dbReference type="ARBA" id="ARBA00023150"/>
    </source>
</evidence>
<reference evidence="5 6" key="1">
    <citation type="submission" date="2024-05" db="EMBL/GenBank/DDBJ databases">
        <authorList>
            <person name="Yi C."/>
        </authorList>
    </citation>
    <scope>NUCLEOTIDE SEQUENCE [LARGE SCALE GENOMIC DNA]</scope>
    <source>
        <strain evidence="5 6">XS13</strain>
    </source>
</reference>
<dbReference type="EC" id="4.6.1.17" evidence="5"/>
<evidence type="ECO:0000259" key="4">
    <source>
        <dbReference type="Pfam" id="PF01967"/>
    </source>
</evidence>
<dbReference type="InterPro" id="IPR036522">
    <property type="entry name" value="MoaC_sf"/>
</dbReference>
<dbReference type="NCBIfam" id="TIGR00581">
    <property type="entry name" value="moaC"/>
    <property type="match status" value="1"/>
</dbReference>
<dbReference type="GO" id="GO:0061799">
    <property type="term" value="F:cyclic pyranopterin monophosphate synthase activity"/>
    <property type="evidence" value="ECO:0007669"/>
    <property type="project" value="UniProtKB-EC"/>
</dbReference>
<accession>A0ABV0IE05</accession>
<comment type="caution">
    <text evidence="5">The sequence shown here is derived from an EMBL/GenBank/DDBJ whole genome shotgun (WGS) entry which is preliminary data.</text>
</comment>
<protein>
    <submittedName>
        <fullName evidence="5">Cyclic pyranopterin monophosphate synthase MoaC</fullName>
        <ecNumber evidence="5">4.6.1.17</ecNumber>
    </submittedName>
</protein>
<dbReference type="EMBL" id="JBDXMX010000001">
    <property type="protein sequence ID" value="MEO9246391.1"/>
    <property type="molecule type" value="Genomic_DNA"/>
</dbReference>
<evidence type="ECO:0000256" key="3">
    <source>
        <dbReference type="ARBA" id="ARBA00023239"/>
    </source>
</evidence>
<keyword evidence="6" id="KW-1185">Reference proteome</keyword>
<dbReference type="InterPro" id="IPR002820">
    <property type="entry name" value="Mopterin_CF_biosynth-C_dom"/>
</dbReference>
<dbReference type="Proteomes" id="UP001484097">
    <property type="component" value="Unassembled WGS sequence"/>
</dbReference>
<gene>
    <name evidence="5" type="primary">moaC</name>
    <name evidence="5" type="ORF">ABDK96_01690</name>
</gene>
<dbReference type="InterPro" id="IPR023045">
    <property type="entry name" value="MoaC"/>
</dbReference>
<evidence type="ECO:0000313" key="6">
    <source>
        <dbReference type="Proteomes" id="UP001484097"/>
    </source>
</evidence>
<feature type="domain" description="Molybdopterin cofactor biosynthesis C (MoaC)" evidence="4">
    <location>
        <begin position="24"/>
        <end position="157"/>
    </location>
</feature>
<dbReference type="PANTHER" id="PTHR22960:SF29">
    <property type="entry name" value="CYCLIC PYRANOPTERIN MONOPHOSPHATE SYNTHASE"/>
    <property type="match status" value="1"/>
</dbReference>
<dbReference type="PANTHER" id="PTHR22960">
    <property type="entry name" value="MOLYBDOPTERIN COFACTOR SYNTHESIS PROTEIN A"/>
    <property type="match status" value="1"/>
</dbReference>
<evidence type="ECO:0000313" key="5">
    <source>
        <dbReference type="EMBL" id="MEO9246391.1"/>
    </source>
</evidence>